<dbReference type="KEGG" id="lsd:EMK97_00800"/>
<keyword evidence="1" id="KW-0732">Signal</keyword>
<dbReference type="Pfam" id="PF09851">
    <property type="entry name" value="SHOCT"/>
    <property type="match status" value="1"/>
</dbReference>
<feature type="chain" id="PRO_5020552837" evidence="1">
    <location>
        <begin position="22"/>
        <end position="196"/>
    </location>
</feature>
<dbReference type="PROSITE" id="PS51257">
    <property type="entry name" value="PROKAR_LIPOPROTEIN"/>
    <property type="match status" value="1"/>
</dbReference>
<organism evidence="3 4">
    <name type="scientific">Litorilituus sediminis</name>
    <dbReference type="NCBI Taxonomy" id="718192"/>
    <lineage>
        <taxon>Bacteria</taxon>
        <taxon>Pseudomonadati</taxon>
        <taxon>Pseudomonadota</taxon>
        <taxon>Gammaproteobacteria</taxon>
        <taxon>Alteromonadales</taxon>
        <taxon>Colwelliaceae</taxon>
        <taxon>Litorilituus</taxon>
    </lineage>
</organism>
<dbReference type="InterPro" id="IPR018649">
    <property type="entry name" value="SHOCT"/>
</dbReference>
<feature type="signal peptide" evidence="1">
    <location>
        <begin position="1"/>
        <end position="21"/>
    </location>
</feature>
<gene>
    <name evidence="3" type="ORF">EMK97_00800</name>
</gene>
<protein>
    <submittedName>
        <fullName evidence="3">SHOCT domain-containing protein</fullName>
    </submittedName>
</protein>
<dbReference type="OrthoDB" id="6400266at2"/>
<dbReference type="AlphaFoldDB" id="A0A4P6P4Q0"/>
<evidence type="ECO:0000256" key="1">
    <source>
        <dbReference type="SAM" id="SignalP"/>
    </source>
</evidence>
<proteinExistence type="predicted"/>
<name>A0A4P6P4Q0_9GAMM</name>
<dbReference type="EMBL" id="CP034759">
    <property type="protein sequence ID" value="QBG34377.1"/>
    <property type="molecule type" value="Genomic_DNA"/>
</dbReference>
<keyword evidence="4" id="KW-1185">Reference proteome</keyword>
<evidence type="ECO:0000259" key="2">
    <source>
        <dbReference type="Pfam" id="PF09851"/>
    </source>
</evidence>
<accession>A0A4P6P4Q0</accession>
<evidence type="ECO:0000313" key="4">
    <source>
        <dbReference type="Proteomes" id="UP000290244"/>
    </source>
</evidence>
<reference evidence="3 4" key="1">
    <citation type="submission" date="2018-12" db="EMBL/GenBank/DDBJ databases">
        <title>Complete genome of Litorilituus sediminis.</title>
        <authorList>
            <person name="Liu A."/>
            <person name="Rong J."/>
        </authorList>
    </citation>
    <scope>NUCLEOTIDE SEQUENCE [LARGE SCALE GENOMIC DNA]</scope>
    <source>
        <strain evidence="3 4">JCM 17549</strain>
    </source>
</reference>
<dbReference type="Proteomes" id="UP000290244">
    <property type="component" value="Chromosome"/>
</dbReference>
<evidence type="ECO:0000313" key="3">
    <source>
        <dbReference type="EMBL" id="QBG34377.1"/>
    </source>
</evidence>
<sequence length="196" mass="22377">MRMKFIPLIFGLLLVACTTQISSLKQDGVTQIYKLGEQEMFRIVYGVMNSTGKDLVVNEVQGVERGYEVINTFGPDYLKTTVRIIPAEGVDIDGNVIKGYYYSIVERGNNPLLSTNIIENIKVELDKTNSLTTLFDFRKGVYEFDRDGTRLNKAPSTRQSNQNIESRLQKISELYKDGIITQSEYKEKRKEILSEL</sequence>
<feature type="domain" description="SHOCT" evidence="2">
    <location>
        <begin position="167"/>
        <end position="193"/>
    </location>
</feature>